<evidence type="ECO:0000313" key="2">
    <source>
        <dbReference type="Proteomes" id="UP000298493"/>
    </source>
</evidence>
<accession>A0A4Z1PFI2</accession>
<sequence>MAQNTAFMMRRNILGDLMPDILVEDDFSTFVVKWVILDTFQDYQVRAFCAFENESAWKTIEEQHTIARTCKKWLDAQEESLRQGRRHEPFTLDVRYALLKHRPAFDIPIVRAFMRHLSPRTNASEPDKWREHLVYALVEPMISVVIKCHQLEKHILETDEAFYFQKFMEQMREAGESGPEMFEQVFGEFIMRLHSLNNE</sequence>
<reference evidence="1 2" key="1">
    <citation type="submission" date="2019-04" db="EMBL/GenBank/DDBJ databases">
        <title>High contiguity whole genome sequence and gene annotation resource for two Venturia nashicola isolates.</title>
        <authorList>
            <person name="Prokchorchik M."/>
            <person name="Won K."/>
            <person name="Lee Y."/>
            <person name="Choi E.D."/>
            <person name="Segonzac C."/>
            <person name="Sohn K.H."/>
        </authorList>
    </citation>
    <scope>NUCLEOTIDE SEQUENCE [LARGE SCALE GENOMIC DNA]</scope>
    <source>
        <strain evidence="1 2">PRI2</strain>
    </source>
</reference>
<proteinExistence type="predicted"/>
<gene>
    <name evidence="1" type="ORF">E6O75_ATG00490</name>
</gene>
<organism evidence="1 2">
    <name type="scientific">Venturia nashicola</name>
    <dbReference type="NCBI Taxonomy" id="86259"/>
    <lineage>
        <taxon>Eukaryota</taxon>
        <taxon>Fungi</taxon>
        <taxon>Dikarya</taxon>
        <taxon>Ascomycota</taxon>
        <taxon>Pezizomycotina</taxon>
        <taxon>Dothideomycetes</taxon>
        <taxon>Pleosporomycetidae</taxon>
        <taxon>Venturiales</taxon>
        <taxon>Venturiaceae</taxon>
        <taxon>Venturia</taxon>
    </lineage>
</organism>
<evidence type="ECO:0000313" key="1">
    <source>
        <dbReference type="EMBL" id="TID27723.1"/>
    </source>
</evidence>
<comment type="caution">
    <text evidence="1">The sequence shown here is derived from an EMBL/GenBank/DDBJ whole genome shotgun (WGS) entry which is preliminary data.</text>
</comment>
<dbReference type="AlphaFoldDB" id="A0A4Z1PFI2"/>
<dbReference type="EMBL" id="SNSC02000001">
    <property type="protein sequence ID" value="TID27723.1"/>
    <property type="molecule type" value="Genomic_DNA"/>
</dbReference>
<protein>
    <submittedName>
        <fullName evidence="1">Uncharacterized protein</fullName>
    </submittedName>
</protein>
<dbReference type="OrthoDB" id="10405482at2759"/>
<keyword evidence="2" id="KW-1185">Reference proteome</keyword>
<name>A0A4Z1PFI2_9PEZI</name>
<dbReference type="Proteomes" id="UP000298493">
    <property type="component" value="Unassembled WGS sequence"/>
</dbReference>